<dbReference type="AlphaFoldDB" id="A0A4R2LQ68"/>
<dbReference type="Proteomes" id="UP000295600">
    <property type="component" value="Unassembled WGS sequence"/>
</dbReference>
<name>A0A4R2LQ68_9BACE</name>
<reference evidence="1 2" key="1">
    <citation type="submission" date="2019-03" db="EMBL/GenBank/DDBJ databases">
        <title>Genomic Encyclopedia of Type Strains, Phase IV (KMG-IV): sequencing the most valuable type-strain genomes for metagenomic binning, comparative biology and taxonomic classification.</title>
        <authorList>
            <person name="Goeker M."/>
        </authorList>
    </citation>
    <scope>NUCLEOTIDE SEQUENCE [LARGE SCALE GENOMIC DNA]</scope>
    <source>
        <strain evidence="1 2">DSM 23917</strain>
    </source>
</reference>
<accession>A0A4R2LQ68</accession>
<dbReference type="RefSeq" id="WP_131927569.1">
    <property type="nucleotide sequence ID" value="NZ_SLXB01000043.1"/>
</dbReference>
<gene>
    <name evidence="1" type="ORF">EV202_1436</name>
</gene>
<proteinExistence type="predicted"/>
<evidence type="ECO:0000313" key="1">
    <source>
        <dbReference type="EMBL" id="TCO86216.1"/>
    </source>
</evidence>
<dbReference type="EMBL" id="SLXB01000043">
    <property type="protein sequence ID" value="TCO86216.1"/>
    <property type="molecule type" value="Genomic_DNA"/>
</dbReference>
<protein>
    <submittedName>
        <fullName evidence="1">Uncharacterized protein</fullName>
    </submittedName>
</protein>
<evidence type="ECO:0000313" key="2">
    <source>
        <dbReference type="Proteomes" id="UP000295600"/>
    </source>
</evidence>
<organism evidence="1 2">
    <name type="scientific">Prevotella heparinolytica</name>
    <dbReference type="NCBI Taxonomy" id="28113"/>
    <lineage>
        <taxon>Bacteria</taxon>
        <taxon>Pseudomonadati</taxon>
        <taxon>Bacteroidota</taxon>
        <taxon>Bacteroidia</taxon>
        <taxon>Bacteroidales</taxon>
        <taxon>Bacteroidaceae</taxon>
        <taxon>Bacteroides</taxon>
    </lineage>
</organism>
<comment type="caution">
    <text evidence="1">The sequence shown here is derived from an EMBL/GenBank/DDBJ whole genome shotgun (WGS) entry which is preliminary data.</text>
</comment>
<sequence>MELKIYNRSGDLKLTISTSSSSTWNRELMSENALSLSFTHTSYVPLAVNDYAVLEGIKFTVKKEYKPKQKNRQTYSYSVKLYAPIHDAEQVLYLNLTDGEYNPQFSLDGTPREHLQKWVDNMNRISGSPQWSVGDVIVASRKTIDYNNTSCWEALGKMADAFDTEWWADGFVINLSRCEHGERIPLGYLKGLTSLTQTENSDSVKFFTRLIPLGSTRNIDRSRYGFSRLQLPGREKYIDRNTQYGLYEHIEEAAFANIFPHYTGTVTSVRSAQKKDNNGKPFIIYYFKDSGMPFDPNSYELPGLKKRVSFQSGDLNGHGSDDNGTYYFEANYDSMAEEWEIITLFPDETRQFPGGNLIPRVGDKYIPWNIRMPEVYETQAEQDYLAAVNDYLEKYSEDTSKYGGDTDYIYIEENGIPLAVGQSVRLLSDEYFTNGYRHSRMTKVVRKLDNLNMATIECADSVGKGWKRQVDSGLSQLKYVLERQQENELTDILKSWDGREATDYRLMTALRIVREIEKKALSKEKSDRTEHSLEIGGRLTVDRLLKALTRLEVGEAIDSLITGKGIIAENGMIQADRIELRGSLTVLELIFNRLSAMESDYSFSESGTIDGIEPLSDGTYTLHLRKRWENDFTAFDEHDIIYGIVNNLASGAGEYYTSWMRVLHVDTAANTVNVVLYPDSEVPGGKNYPPEPLMVCSRRGNPVNQDRQAYWYLSTYEHCICMLDGVTKPILEEENYSIIIGRLKHLSLFDNLPINYKQSYVYCRGMAIQDILRIDYQGNPVRSENNRGKWNAQEAVSNPYKFSQEQYDAVYHYGCKWMCLVDGTTKEPKYSCSDWAMIEGNPDFTVEIKSSNGWHFDMDDIVRLYDNGMRPFTVLNLVGRLYNRDVTAHILDSDIEWTRDSGNVTEDNAWAVAHADTGKVLPLTLNDLGPHYSAMRRCSFRTTVLLRDGSDTYTENYTIEF</sequence>